<accession>A0A2I2FN60</accession>
<keyword evidence="1" id="KW-0472">Membrane</keyword>
<dbReference type="GeneID" id="36525719"/>
<feature type="transmembrane region" description="Helical" evidence="1">
    <location>
        <begin position="43"/>
        <end position="63"/>
    </location>
</feature>
<evidence type="ECO:0000313" key="2">
    <source>
        <dbReference type="EMBL" id="PLB42073.1"/>
    </source>
</evidence>
<keyword evidence="1" id="KW-1133">Transmembrane helix</keyword>
<name>A0A2I2FN60_ASPCN</name>
<sequence length="164" mass="18846">MSLLNSLFFHPHFSPISLAQEVSMDGRFFYFISYHSSLLLRPHPSPPFLLLPFLFFVFLYYLHWRCVFADWNCRGESLSSHRGLVVRLCALSQCSIFLPIAIGMIFFSLCLFYFSSSLDFLLSCGGSSGLEQAKPFYILPLGLFILLFVLYPSLIVFRTAELSR</sequence>
<dbReference type="EMBL" id="KZ559118">
    <property type="protein sequence ID" value="PLB42073.1"/>
    <property type="molecule type" value="Genomic_DNA"/>
</dbReference>
<keyword evidence="1" id="KW-0812">Transmembrane</keyword>
<reference evidence="2 3" key="1">
    <citation type="submission" date="2017-12" db="EMBL/GenBank/DDBJ databases">
        <authorList>
            <consortium name="DOE Joint Genome Institute"/>
            <person name="Haridas S."/>
            <person name="Kjaerbolling I."/>
            <person name="Vesth T.C."/>
            <person name="Frisvad J.C."/>
            <person name="Nybo J.L."/>
            <person name="Theobald S."/>
            <person name="Kuo A."/>
            <person name="Bowyer P."/>
            <person name="Matsuda Y."/>
            <person name="Mondo S."/>
            <person name="Lyhne E.K."/>
            <person name="Kogle M.E."/>
            <person name="Clum A."/>
            <person name="Lipzen A."/>
            <person name="Salamov A."/>
            <person name="Ngan C.Y."/>
            <person name="Daum C."/>
            <person name="Chiniquy J."/>
            <person name="Barry K."/>
            <person name="LaButti K."/>
            <person name="Simmons B.A."/>
            <person name="Magnuson J.K."/>
            <person name="Mortensen U.H."/>
            <person name="Larsen T.O."/>
            <person name="Grigoriev I.V."/>
            <person name="Baker S.E."/>
            <person name="Andersen M.R."/>
            <person name="Nordberg H.P."/>
            <person name="Cantor M.N."/>
            <person name="Hua S.X."/>
        </authorList>
    </citation>
    <scope>NUCLEOTIDE SEQUENCE [LARGE SCALE GENOMIC DNA]</scope>
    <source>
        <strain evidence="2 3">CBS 102.13</strain>
    </source>
</reference>
<dbReference type="Proteomes" id="UP000234585">
    <property type="component" value="Unassembled WGS sequence"/>
</dbReference>
<evidence type="ECO:0000313" key="3">
    <source>
        <dbReference type="Proteomes" id="UP000234585"/>
    </source>
</evidence>
<protein>
    <submittedName>
        <fullName evidence="2">Uncharacterized protein</fullName>
    </submittedName>
</protein>
<organism evidence="2 3">
    <name type="scientific">Aspergillus candidus</name>
    <dbReference type="NCBI Taxonomy" id="41067"/>
    <lineage>
        <taxon>Eukaryota</taxon>
        <taxon>Fungi</taxon>
        <taxon>Dikarya</taxon>
        <taxon>Ascomycota</taxon>
        <taxon>Pezizomycotina</taxon>
        <taxon>Eurotiomycetes</taxon>
        <taxon>Eurotiomycetidae</taxon>
        <taxon>Eurotiales</taxon>
        <taxon>Aspergillaceae</taxon>
        <taxon>Aspergillus</taxon>
        <taxon>Aspergillus subgen. Circumdati</taxon>
    </lineage>
</organism>
<proteinExistence type="predicted"/>
<evidence type="ECO:0000256" key="1">
    <source>
        <dbReference type="SAM" id="Phobius"/>
    </source>
</evidence>
<feature type="transmembrane region" description="Helical" evidence="1">
    <location>
        <begin position="135"/>
        <end position="157"/>
    </location>
</feature>
<feature type="transmembrane region" description="Helical" evidence="1">
    <location>
        <begin position="84"/>
        <end position="115"/>
    </location>
</feature>
<keyword evidence="3" id="KW-1185">Reference proteome</keyword>
<dbReference type="AlphaFoldDB" id="A0A2I2FN60"/>
<dbReference type="RefSeq" id="XP_024676085.1">
    <property type="nucleotide sequence ID" value="XM_024818559.1"/>
</dbReference>
<gene>
    <name evidence="2" type="ORF">BDW47DRAFT_24571</name>
</gene>